<evidence type="ECO:0000256" key="4">
    <source>
        <dbReference type="ARBA" id="ARBA00023163"/>
    </source>
</evidence>
<dbReference type="InterPro" id="IPR006458">
    <property type="entry name" value="Ovate_C"/>
</dbReference>
<dbReference type="InterPro" id="IPR038933">
    <property type="entry name" value="Ovate"/>
</dbReference>
<evidence type="ECO:0000256" key="6">
    <source>
        <dbReference type="RuleBase" id="RU367028"/>
    </source>
</evidence>
<keyword evidence="2 6" id="KW-0678">Repressor</keyword>
<dbReference type="NCBIfam" id="TIGR01568">
    <property type="entry name" value="A_thal_3678"/>
    <property type="match status" value="1"/>
</dbReference>
<accession>A0A9Q0KGV8</accession>
<organism evidence="9 10">
    <name type="scientific">Protea cynaroides</name>
    <dbReference type="NCBI Taxonomy" id="273540"/>
    <lineage>
        <taxon>Eukaryota</taxon>
        <taxon>Viridiplantae</taxon>
        <taxon>Streptophyta</taxon>
        <taxon>Embryophyta</taxon>
        <taxon>Tracheophyta</taxon>
        <taxon>Spermatophyta</taxon>
        <taxon>Magnoliopsida</taxon>
        <taxon>Proteales</taxon>
        <taxon>Proteaceae</taxon>
        <taxon>Protea</taxon>
    </lineage>
</organism>
<comment type="caution">
    <text evidence="9">The sequence shown here is derived from an EMBL/GenBank/DDBJ whole genome shotgun (WGS) entry which is preliminary data.</text>
</comment>
<dbReference type="PROSITE" id="PS51754">
    <property type="entry name" value="OVATE"/>
    <property type="match status" value="1"/>
</dbReference>
<dbReference type="EMBL" id="JAMYWD010000005">
    <property type="protein sequence ID" value="KAJ4970241.1"/>
    <property type="molecule type" value="Genomic_DNA"/>
</dbReference>
<dbReference type="Proteomes" id="UP001141806">
    <property type="component" value="Unassembled WGS sequence"/>
</dbReference>
<evidence type="ECO:0000256" key="3">
    <source>
        <dbReference type="ARBA" id="ARBA00023015"/>
    </source>
</evidence>
<dbReference type="GO" id="GO:0045892">
    <property type="term" value="P:negative regulation of DNA-templated transcription"/>
    <property type="evidence" value="ECO:0007669"/>
    <property type="project" value="UniProtKB-UniRule"/>
</dbReference>
<feature type="region of interest" description="Disordered" evidence="7">
    <location>
        <begin position="1"/>
        <end position="21"/>
    </location>
</feature>
<keyword evidence="5 6" id="KW-0539">Nucleus</keyword>
<evidence type="ECO:0000256" key="2">
    <source>
        <dbReference type="ARBA" id="ARBA00022491"/>
    </source>
</evidence>
<dbReference type="PANTHER" id="PTHR33057:SF26">
    <property type="entry name" value="TRANSCRIPTION REPRESSOR OFP13"/>
    <property type="match status" value="1"/>
</dbReference>
<keyword evidence="10" id="KW-1185">Reference proteome</keyword>
<proteinExistence type="predicted"/>
<sequence length="209" mass="23914">MKVLPSLFKSSRDTKSSSSSWIWPSCKQSKTFSFRADDDKVYKTVNSVYIDGGDVVTTPESWFTNSSESASFSTVSEDSGGEWVETVIRGLRSERLFFEPGESNSILEEAKAGGFPFKESLVFFMESKDPYVDFRTSMEEMVEAHGLKDWKCLEELLGWYLRVNGRFRLESKATDSDILKYVAVDLDLLNHVYNRDNTTRFNLHQEATK</sequence>
<feature type="domain" description="OVATE" evidence="8">
    <location>
        <begin position="123"/>
        <end position="182"/>
    </location>
</feature>
<evidence type="ECO:0000256" key="7">
    <source>
        <dbReference type="SAM" id="MobiDB-lite"/>
    </source>
</evidence>
<dbReference type="AlphaFoldDB" id="A0A9Q0KGV8"/>
<evidence type="ECO:0000313" key="10">
    <source>
        <dbReference type="Proteomes" id="UP001141806"/>
    </source>
</evidence>
<keyword evidence="3 6" id="KW-0805">Transcription regulation</keyword>
<dbReference type="GO" id="GO:0005634">
    <property type="term" value="C:nucleus"/>
    <property type="evidence" value="ECO:0007669"/>
    <property type="project" value="UniProtKB-SubCell"/>
</dbReference>
<evidence type="ECO:0000313" key="9">
    <source>
        <dbReference type="EMBL" id="KAJ4970241.1"/>
    </source>
</evidence>
<name>A0A9Q0KGV8_9MAGN</name>
<evidence type="ECO:0000256" key="5">
    <source>
        <dbReference type="ARBA" id="ARBA00023242"/>
    </source>
</evidence>
<dbReference type="PANTHER" id="PTHR33057">
    <property type="entry name" value="TRANSCRIPTION REPRESSOR OFP7-RELATED"/>
    <property type="match status" value="1"/>
</dbReference>
<keyword evidence="4 6" id="KW-0804">Transcription</keyword>
<protein>
    <recommendedName>
        <fullName evidence="6">Transcription repressor</fullName>
    </recommendedName>
    <alternativeName>
        <fullName evidence="6">Ovate family protein</fullName>
    </alternativeName>
</protein>
<evidence type="ECO:0000256" key="1">
    <source>
        <dbReference type="ARBA" id="ARBA00004123"/>
    </source>
</evidence>
<gene>
    <name evidence="9" type="ORF">NE237_003340</name>
</gene>
<comment type="function">
    <text evidence="6">Transcriptional repressor that regulates multiple aspects of plant growth and development.</text>
</comment>
<dbReference type="Pfam" id="PF04844">
    <property type="entry name" value="Ovate"/>
    <property type="match status" value="1"/>
</dbReference>
<reference evidence="9" key="1">
    <citation type="journal article" date="2023" name="Plant J.">
        <title>The genome of the king protea, Protea cynaroides.</title>
        <authorList>
            <person name="Chang J."/>
            <person name="Duong T.A."/>
            <person name="Schoeman C."/>
            <person name="Ma X."/>
            <person name="Roodt D."/>
            <person name="Barker N."/>
            <person name="Li Z."/>
            <person name="Van de Peer Y."/>
            <person name="Mizrachi E."/>
        </authorList>
    </citation>
    <scope>NUCLEOTIDE SEQUENCE</scope>
    <source>
        <tissue evidence="9">Young leaves</tissue>
    </source>
</reference>
<evidence type="ECO:0000259" key="8">
    <source>
        <dbReference type="PROSITE" id="PS51754"/>
    </source>
</evidence>
<comment type="subcellular location">
    <subcellularLocation>
        <location evidence="1 6">Nucleus</location>
    </subcellularLocation>
</comment>
<dbReference type="OrthoDB" id="689823at2759"/>